<name>A0A0N4YK71_NIPBR</name>
<dbReference type="OMA" id="KAVACTR"/>
<dbReference type="Pfam" id="PF03564">
    <property type="entry name" value="DUF1759"/>
    <property type="match status" value="1"/>
</dbReference>
<evidence type="ECO:0000313" key="3">
    <source>
        <dbReference type="WBParaSite" id="NBR_0001741801-mRNA-1"/>
    </source>
</evidence>
<organism evidence="3">
    <name type="scientific">Nippostrongylus brasiliensis</name>
    <name type="common">Rat hookworm</name>
    <dbReference type="NCBI Taxonomy" id="27835"/>
    <lineage>
        <taxon>Eukaryota</taxon>
        <taxon>Metazoa</taxon>
        <taxon>Ecdysozoa</taxon>
        <taxon>Nematoda</taxon>
        <taxon>Chromadorea</taxon>
        <taxon>Rhabditida</taxon>
        <taxon>Rhabditina</taxon>
        <taxon>Rhabditomorpha</taxon>
        <taxon>Strongyloidea</taxon>
        <taxon>Heligmosomidae</taxon>
        <taxon>Nippostrongylus</taxon>
    </lineage>
</organism>
<proteinExistence type="predicted"/>
<reference evidence="3" key="1">
    <citation type="submission" date="2017-02" db="UniProtKB">
        <authorList>
            <consortium name="WormBaseParasite"/>
        </authorList>
    </citation>
    <scope>IDENTIFICATION</scope>
</reference>
<evidence type="ECO:0000313" key="2">
    <source>
        <dbReference type="Proteomes" id="UP000271162"/>
    </source>
</evidence>
<dbReference type="STRING" id="27835.A0A0N4YK71"/>
<dbReference type="PANTHER" id="PTHR22954">
    <property type="entry name" value="RETROVIRAL PROTEASE-RELATED"/>
    <property type="match status" value="1"/>
</dbReference>
<dbReference type="Proteomes" id="UP000271162">
    <property type="component" value="Unassembled WGS sequence"/>
</dbReference>
<dbReference type="InterPro" id="IPR005312">
    <property type="entry name" value="DUF1759"/>
</dbReference>
<dbReference type="EMBL" id="UYSL01022753">
    <property type="protein sequence ID" value="VDL81069.1"/>
    <property type="molecule type" value="Genomic_DNA"/>
</dbReference>
<dbReference type="WBParaSite" id="NBR_0001741801-mRNA-1">
    <property type="protein sequence ID" value="NBR_0001741801-mRNA-1"/>
    <property type="gene ID" value="NBR_0001741801"/>
</dbReference>
<sequence length="258" mass="29230">MVDPITLKTKKSLVIRYTNNLRKIVERIQHSNGAPQSRREAVDSGSISAKVYDLHASTRLLTSAIEDFTSAIDTIEGLPEEQETLTHEDIETALELIEEAQCLVVLLESTRARNPPADAITDNTEMVAAKLPAIPIPVFSGKISDFLNSWTLFDVHVHSKRLPNLMKFNYLIDSLRGEAWELIKRYPVTETNYDHAIHLLKEKLGNQFTLITNLQPRLKRAKADNSAITTQRKLLEYVTPIFIQLEDLGVYTKGSYWS</sequence>
<keyword evidence="2" id="KW-1185">Reference proteome</keyword>
<protein>
    <submittedName>
        <fullName evidence="3">Helo_like_N domain-containing protein</fullName>
    </submittedName>
</protein>
<dbReference type="PANTHER" id="PTHR22954:SF3">
    <property type="entry name" value="PROTEIN CBG08539"/>
    <property type="match status" value="1"/>
</dbReference>
<accession>A0A0N4YK71</accession>
<gene>
    <name evidence="1" type="ORF">NBR_LOCUS17419</name>
</gene>
<dbReference type="AlphaFoldDB" id="A0A0N4YK71"/>
<evidence type="ECO:0000313" key="1">
    <source>
        <dbReference type="EMBL" id="VDL81069.1"/>
    </source>
</evidence>
<reference evidence="1 2" key="2">
    <citation type="submission" date="2018-11" db="EMBL/GenBank/DDBJ databases">
        <authorList>
            <consortium name="Pathogen Informatics"/>
        </authorList>
    </citation>
    <scope>NUCLEOTIDE SEQUENCE [LARGE SCALE GENOMIC DNA]</scope>
</reference>